<dbReference type="InterPro" id="IPR036187">
    <property type="entry name" value="DNA_mismatch_repair_MutS_sf"/>
</dbReference>
<sequence>MPGCVIAVALTDDDVDDDDDNRGIAGVPPRPAHDEYAAVVCVVDVPALTISGYLLSAPPARTHKQQTAVLSSSIDDPSDSIKNSLKGYCGNSEATTIGAQLEALLQQSSGGTGLRSEIVKTVERAACVQPVVRIVDDFFGSDTEEHVEAQFGQLLAQPQALSVWKSEYLRQYRWFLLAANEILTHWQLYEETKLEGTFALEMHTEATEKHLRFNPAAQEVFTSSSPQTPSLVGMLSPFCHSRLAKERLRQWVKRPSVDPAVISERHSIVSALLAISSPGTAETSSVYPWLLRMLTHFASFEHTLKQFCGRKWMRASSTSKLPSLQGFERLLNWLTQLSALLALESASEYADDEKTILDKIVTPVKWLCDERLPPFCQMISESLHPIASTLNADADVNTQRIQTSARLHELSDQIQQCESEIERVKRQLQACIFLLNE</sequence>
<evidence type="ECO:0000313" key="4">
    <source>
        <dbReference type="Proteomes" id="UP000019132"/>
    </source>
</evidence>
<dbReference type="GO" id="GO:0030983">
    <property type="term" value="F:mismatched DNA binding"/>
    <property type="evidence" value="ECO:0007669"/>
    <property type="project" value="InterPro"/>
</dbReference>
<dbReference type="GO" id="GO:0005524">
    <property type="term" value="F:ATP binding"/>
    <property type="evidence" value="ECO:0007669"/>
    <property type="project" value="InterPro"/>
</dbReference>
<evidence type="ECO:0000259" key="2">
    <source>
        <dbReference type="Pfam" id="PF05192"/>
    </source>
</evidence>
<dbReference type="Pfam" id="PF05192">
    <property type="entry name" value="MutS_III"/>
    <property type="match status" value="1"/>
</dbReference>
<dbReference type="HOGENOM" id="CLU_627762_0_0_1"/>
<dbReference type="STRING" id="431595.K3WMC8"/>
<reference evidence="3" key="3">
    <citation type="submission" date="2015-02" db="UniProtKB">
        <authorList>
            <consortium name="EnsemblProtists"/>
        </authorList>
    </citation>
    <scope>IDENTIFICATION</scope>
    <source>
        <strain evidence="3">DAOM BR144</strain>
    </source>
</reference>
<dbReference type="AlphaFoldDB" id="K3WMC8"/>
<evidence type="ECO:0000256" key="1">
    <source>
        <dbReference type="SAM" id="Coils"/>
    </source>
</evidence>
<reference evidence="4" key="1">
    <citation type="journal article" date="2010" name="Genome Biol.">
        <title>Genome sequence of the necrotrophic plant pathogen Pythium ultimum reveals original pathogenicity mechanisms and effector repertoire.</title>
        <authorList>
            <person name="Levesque C.A."/>
            <person name="Brouwer H."/>
            <person name="Cano L."/>
            <person name="Hamilton J.P."/>
            <person name="Holt C."/>
            <person name="Huitema E."/>
            <person name="Raffaele S."/>
            <person name="Robideau G.P."/>
            <person name="Thines M."/>
            <person name="Win J."/>
            <person name="Zerillo M.M."/>
            <person name="Beakes G.W."/>
            <person name="Boore J.L."/>
            <person name="Busam D."/>
            <person name="Dumas B."/>
            <person name="Ferriera S."/>
            <person name="Fuerstenberg S.I."/>
            <person name="Gachon C.M."/>
            <person name="Gaulin E."/>
            <person name="Govers F."/>
            <person name="Grenville-Briggs L."/>
            <person name="Horner N."/>
            <person name="Hostetler J."/>
            <person name="Jiang R.H."/>
            <person name="Johnson J."/>
            <person name="Krajaejun T."/>
            <person name="Lin H."/>
            <person name="Meijer H.J."/>
            <person name="Moore B."/>
            <person name="Morris P."/>
            <person name="Phuntmart V."/>
            <person name="Puiu D."/>
            <person name="Shetty J."/>
            <person name="Stajich J.E."/>
            <person name="Tripathy S."/>
            <person name="Wawra S."/>
            <person name="van West P."/>
            <person name="Whitty B.R."/>
            <person name="Coutinho P.M."/>
            <person name="Henrissat B."/>
            <person name="Martin F."/>
            <person name="Thomas P.D."/>
            <person name="Tyler B.M."/>
            <person name="De Vries R.P."/>
            <person name="Kamoun S."/>
            <person name="Yandell M."/>
            <person name="Tisserat N."/>
            <person name="Buell C.R."/>
        </authorList>
    </citation>
    <scope>NUCLEOTIDE SEQUENCE</scope>
    <source>
        <strain evidence="4">DAOM:BR144</strain>
    </source>
</reference>
<dbReference type="EnsemblProtists" id="PYU1_T006120">
    <property type="protein sequence ID" value="PYU1_T006120"/>
    <property type="gene ID" value="PYU1_G006108"/>
</dbReference>
<keyword evidence="1" id="KW-0175">Coiled coil</keyword>
<feature type="coiled-coil region" evidence="1">
    <location>
        <begin position="400"/>
        <end position="427"/>
    </location>
</feature>
<keyword evidence="4" id="KW-1185">Reference proteome</keyword>
<evidence type="ECO:0000313" key="3">
    <source>
        <dbReference type="EnsemblProtists" id="PYU1_T006120"/>
    </source>
</evidence>
<name>K3WMC8_GLOUD</name>
<protein>
    <recommendedName>
        <fullName evidence="2">DNA mismatch repair protein MutS core domain-containing protein</fullName>
    </recommendedName>
</protein>
<dbReference type="eggNOG" id="ENOG502T34X">
    <property type="taxonomic scope" value="Eukaryota"/>
</dbReference>
<dbReference type="Gene3D" id="1.10.1420.10">
    <property type="match status" value="1"/>
</dbReference>
<feature type="domain" description="DNA mismatch repair protein MutS core" evidence="2">
    <location>
        <begin position="227"/>
        <end position="425"/>
    </location>
</feature>
<dbReference type="InterPro" id="IPR007696">
    <property type="entry name" value="DNA_mismatch_repair_MutS_core"/>
</dbReference>
<reference evidence="4" key="2">
    <citation type="submission" date="2010-04" db="EMBL/GenBank/DDBJ databases">
        <authorList>
            <person name="Buell R."/>
            <person name="Hamilton J."/>
            <person name="Hostetler J."/>
        </authorList>
    </citation>
    <scope>NUCLEOTIDE SEQUENCE [LARGE SCALE GENOMIC DNA]</scope>
    <source>
        <strain evidence="4">DAOM:BR144</strain>
    </source>
</reference>
<dbReference type="EMBL" id="GL376625">
    <property type="status" value="NOT_ANNOTATED_CDS"/>
    <property type="molecule type" value="Genomic_DNA"/>
</dbReference>
<dbReference type="GO" id="GO:0006298">
    <property type="term" value="P:mismatch repair"/>
    <property type="evidence" value="ECO:0007669"/>
    <property type="project" value="InterPro"/>
</dbReference>
<dbReference type="Proteomes" id="UP000019132">
    <property type="component" value="Unassembled WGS sequence"/>
</dbReference>
<proteinExistence type="predicted"/>
<dbReference type="InParanoid" id="K3WMC8"/>
<accession>K3WMC8</accession>
<dbReference type="VEuPathDB" id="FungiDB:PYU1_G006108"/>
<dbReference type="SUPFAM" id="SSF48334">
    <property type="entry name" value="DNA repair protein MutS, domain III"/>
    <property type="match status" value="1"/>
</dbReference>
<organism evidence="3 4">
    <name type="scientific">Globisporangium ultimum (strain ATCC 200006 / CBS 805.95 / DAOM BR144)</name>
    <name type="common">Pythium ultimum</name>
    <dbReference type="NCBI Taxonomy" id="431595"/>
    <lineage>
        <taxon>Eukaryota</taxon>
        <taxon>Sar</taxon>
        <taxon>Stramenopiles</taxon>
        <taxon>Oomycota</taxon>
        <taxon>Peronosporomycetes</taxon>
        <taxon>Pythiales</taxon>
        <taxon>Pythiaceae</taxon>
        <taxon>Globisporangium</taxon>
    </lineage>
</organism>